<name>A0A1Q8ZZ28_9HYPH</name>
<dbReference type="InterPro" id="IPR049457">
    <property type="entry name" value="Emfourin"/>
</dbReference>
<evidence type="ECO:0000313" key="2">
    <source>
        <dbReference type="EMBL" id="OLP47592.1"/>
    </source>
</evidence>
<dbReference type="RefSeq" id="WP_075616768.1">
    <property type="nucleotide sequence ID" value="NZ_JACIED010000002.1"/>
</dbReference>
<keyword evidence="3" id="KW-1185">Reference proteome</keyword>
<protein>
    <submittedName>
        <fullName evidence="2">Uncharacterized protein</fullName>
    </submittedName>
</protein>
<dbReference type="EMBL" id="JACIED010000002">
    <property type="protein sequence ID" value="MBB4007455.1"/>
    <property type="molecule type" value="Genomic_DNA"/>
</dbReference>
<dbReference type="Proteomes" id="UP000185598">
    <property type="component" value="Unassembled WGS sequence"/>
</dbReference>
<evidence type="ECO:0000313" key="4">
    <source>
        <dbReference type="Proteomes" id="UP000544107"/>
    </source>
</evidence>
<organism evidence="2 3">
    <name type="scientific">Allorhizobium taibaishanense</name>
    <dbReference type="NCBI Taxonomy" id="887144"/>
    <lineage>
        <taxon>Bacteria</taxon>
        <taxon>Pseudomonadati</taxon>
        <taxon>Pseudomonadota</taxon>
        <taxon>Alphaproteobacteria</taxon>
        <taxon>Hyphomicrobiales</taxon>
        <taxon>Rhizobiaceae</taxon>
        <taxon>Rhizobium/Agrobacterium group</taxon>
        <taxon>Allorhizobium</taxon>
    </lineage>
</organism>
<dbReference type="Proteomes" id="UP000544107">
    <property type="component" value="Unassembled WGS sequence"/>
</dbReference>
<reference evidence="1 4" key="2">
    <citation type="submission" date="2020-08" db="EMBL/GenBank/DDBJ databases">
        <title>Genomic Encyclopedia of Type Strains, Phase IV (KMG-IV): sequencing the most valuable type-strain genomes for metagenomic binning, comparative biology and taxonomic classification.</title>
        <authorList>
            <person name="Goeker M."/>
        </authorList>
    </citation>
    <scope>NUCLEOTIDE SEQUENCE [LARGE SCALE GENOMIC DNA]</scope>
    <source>
        <strain evidence="1 4">DSM 100021</strain>
    </source>
</reference>
<accession>A0A1Q8ZZ28</accession>
<reference evidence="2 3" key="1">
    <citation type="submission" date="2016-09" db="EMBL/GenBank/DDBJ databases">
        <title>Rhizobium oryziradicis sp. nov., isolated from the root of rice.</title>
        <authorList>
            <person name="Zhao J."/>
            <person name="Zhang X."/>
        </authorList>
    </citation>
    <scope>NUCLEOTIDE SEQUENCE [LARGE SCALE GENOMIC DNA]</scope>
    <source>
        <strain evidence="2 3">14971</strain>
    </source>
</reference>
<dbReference type="Pfam" id="PF20242">
    <property type="entry name" value="Emfourin"/>
    <property type="match status" value="1"/>
</dbReference>
<gene>
    <name evidence="2" type="ORF">BJF91_04100</name>
    <name evidence="1" type="ORF">GGQ71_001718</name>
</gene>
<comment type="caution">
    <text evidence="2">The sequence shown here is derived from an EMBL/GenBank/DDBJ whole genome shotgun (WGS) entry which is preliminary data.</text>
</comment>
<dbReference type="STRING" id="887144.BJF91_04100"/>
<dbReference type="AlphaFoldDB" id="A0A1Q8ZZ28"/>
<proteinExistence type="predicted"/>
<sequence>MEAMDELILEKTGGFAGFGGVRSALRSDGVCAVEKLSPEELSLIEGFFCENGTEPAKVADGFRYRIVWPSRFGTRSVEVPESLVPEEIKASVKDRLR</sequence>
<dbReference type="EMBL" id="MKIN01000027">
    <property type="protein sequence ID" value="OLP47592.1"/>
    <property type="molecule type" value="Genomic_DNA"/>
</dbReference>
<evidence type="ECO:0000313" key="1">
    <source>
        <dbReference type="EMBL" id="MBB4007455.1"/>
    </source>
</evidence>
<evidence type="ECO:0000313" key="3">
    <source>
        <dbReference type="Proteomes" id="UP000185598"/>
    </source>
</evidence>